<feature type="region of interest" description="Disordered" evidence="1">
    <location>
        <begin position="29"/>
        <end position="102"/>
    </location>
</feature>
<evidence type="ECO:0000256" key="1">
    <source>
        <dbReference type="SAM" id="MobiDB-lite"/>
    </source>
</evidence>
<accession>A0ABU7BRS2</accession>
<evidence type="ECO:0000313" key="2">
    <source>
        <dbReference type="EMBL" id="MED6253233.1"/>
    </source>
</evidence>
<evidence type="ECO:0000313" key="3">
    <source>
        <dbReference type="Proteomes" id="UP001345963"/>
    </source>
</evidence>
<name>A0ABU7BRS2_9TELE</name>
<dbReference type="Proteomes" id="UP001345963">
    <property type="component" value="Unassembled WGS sequence"/>
</dbReference>
<organism evidence="2 3">
    <name type="scientific">Ataeniobius toweri</name>
    <dbReference type="NCBI Taxonomy" id="208326"/>
    <lineage>
        <taxon>Eukaryota</taxon>
        <taxon>Metazoa</taxon>
        <taxon>Chordata</taxon>
        <taxon>Craniata</taxon>
        <taxon>Vertebrata</taxon>
        <taxon>Euteleostomi</taxon>
        <taxon>Actinopterygii</taxon>
        <taxon>Neopterygii</taxon>
        <taxon>Teleostei</taxon>
        <taxon>Neoteleostei</taxon>
        <taxon>Acanthomorphata</taxon>
        <taxon>Ovalentaria</taxon>
        <taxon>Atherinomorphae</taxon>
        <taxon>Cyprinodontiformes</taxon>
        <taxon>Goodeidae</taxon>
        <taxon>Ataeniobius</taxon>
    </lineage>
</organism>
<comment type="caution">
    <text evidence="2">The sequence shown here is derived from an EMBL/GenBank/DDBJ whole genome shotgun (WGS) entry which is preliminary data.</text>
</comment>
<reference evidence="2 3" key="1">
    <citation type="submission" date="2021-07" db="EMBL/GenBank/DDBJ databases">
        <authorList>
            <person name="Palmer J.M."/>
        </authorList>
    </citation>
    <scope>NUCLEOTIDE SEQUENCE [LARGE SCALE GENOMIC DNA]</scope>
    <source>
        <strain evidence="2 3">AT_MEX2019</strain>
        <tissue evidence="2">Muscle</tissue>
    </source>
</reference>
<feature type="compositionally biased region" description="Basic and acidic residues" evidence="1">
    <location>
        <begin position="89"/>
        <end position="102"/>
    </location>
</feature>
<dbReference type="EMBL" id="JAHUTI010064674">
    <property type="protein sequence ID" value="MED6253233.1"/>
    <property type="molecule type" value="Genomic_DNA"/>
</dbReference>
<sequence>MVEPSPPALRIPSGGDVHMANLDIKVEQEECKRGGGATNSEHPRSLQDWSANQPLEARQLTPPLSRSPSEGSPGKELSHKQSPSGLKEAGIHERSEGQSKIKEVMPTIEKLLNADWKEKLLDKSSVGAGQLKGQL</sequence>
<gene>
    <name evidence="2" type="ORF">ATANTOWER_024821</name>
</gene>
<proteinExistence type="predicted"/>
<keyword evidence="3" id="KW-1185">Reference proteome</keyword>
<protein>
    <submittedName>
        <fullName evidence="2">Uncharacterized protein</fullName>
    </submittedName>
</protein>